<accession>A0A068U4H2</accession>
<reference evidence="4" key="1">
    <citation type="journal article" date="2014" name="Science">
        <title>The coffee genome provides insight into the convergent evolution of caffeine biosynthesis.</title>
        <authorList>
            <person name="Denoeud F."/>
            <person name="Carretero-Paulet L."/>
            <person name="Dereeper A."/>
            <person name="Droc G."/>
            <person name="Guyot R."/>
            <person name="Pietrella M."/>
            <person name="Zheng C."/>
            <person name="Alberti A."/>
            <person name="Anthony F."/>
            <person name="Aprea G."/>
            <person name="Aury J.M."/>
            <person name="Bento P."/>
            <person name="Bernard M."/>
            <person name="Bocs S."/>
            <person name="Campa C."/>
            <person name="Cenci A."/>
            <person name="Combes M.C."/>
            <person name="Crouzillat D."/>
            <person name="Da Silva C."/>
            <person name="Daddiego L."/>
            <person name="De Bellis F."/>
            <person name="Dussert S."/>
            <person name="Garsmeur O."/>
            <person name="Gayraud T."/>
            <person name="Guignon V."/>
            <person name="Jahn K."/>
            <person name="Jamilloux V."/>
            <person name="Joet T."/>
            <person name="Labadie K."/>
            <person name="Lan T."/>
            <person name="Leclercq J."/>
            <person name="Lepelley M."/>
            <person name="Leroy T."/>
            <person name="Li L.T."/>
            <person name="Librado P."/>
            <person name="Lopez L."/>
            <person name="Munoz A."/>
            <person name="Noel B."/>
            <person name="Pallavicini A."/>
            <person name="Perrotta G."/>
            <person name="Poncet V."/>
            <person name="Pot D."/>
            <person name="Priyono X."/>
            <person name="Rigoreau M."/>
            <person name="Rouard M."/>
            <person name="Rozas J."/>
            <person name="Tranchant-Dubreuil C."/>
            <person name="VanBuren R."/>
            <person name="Zhang Q."/>
            <person name="Andrade A.C."/>
            <person name="Argout X."/>
            <person name="Bertrand B."/>
            <person name="de Kochko A."/>
            <person name="Graziosi G."/>
            <person name="Henry R.J."/>
            <person name="Jayarama X."/>
            <person name="Ming R."/>
            <person name="Nagai C."/>
            <person name="Rounsley S."/>
            <person name="Sankoff D."/>
            <person name="Giuliano G."/>
            <person name="Albert V.A."/>
            <person name="Wincker P."/>
            <person name="Lashermes P."/>
        </authorList>
    </citation>
    <scope>NUCLEOTIDE SEQUENCE [LARGE SCALE GENOMIC DNA]</scope>
    <source>
        <strain evidence="4">cv. DH200-94</strain>
    </source>
</reference>
<protein>
    <recommendedName>
        <fullName evidence="2">DUF7086 domain-containing protein</fullName>
    </recommendedName>
</protein>
<feature type="domain" description="DUF7086" evidence="2">
    <location>
        <begin position="111"/>
        <end position="243"/>
    </location>
</feature>
<proteinExistence type="predicted"/>
<dbReference type="Pfam" id="PF23324">
    <property type="entry name" value="DUF7086"/>
    <property type="match status" value="1"/>
</dbReference>
<evidence type="ECO:0000313" key="3">
    <source>
        <dbReference type="EMBL" id="CDP03465.1"/>
    </source>
</evidence>
<dbReference type="InParanoid" id="A0A068U4H2"/>
<keyword evidence="4" id="KW-1185">Reference proteome</keyword>
<evidence type="ECO:0000259" key="2">
    <source>
        <dbReference type="Pfam" id="PF23324"/>
    </source>
</evidence>
<dbReference type="AlphaFoldDB" id="A0A068U4H2"/>
<dbReference type="STRING" id="49390.A0A068U4H2"/>
<organism evidence="3 4">
    <name type="scientific">Coffea canephora</name>
    <name type="common">Robusta coffee</name>
    <dbReference type="NCBI Taxonomy" id="49390"/>
    <lineage>
        <taxon>Eukaryota</taxon>
        <taxon>Viridiplantae</taxon>
        <taxon>Streptophyta</taxon>
        <taxon>Embryophyta</taxon>
        <taxon>Tracheophyta</taxon>
        <taxon>Spermatophyta</taxon>
        <taxon>Magnoliopsida</taxon>
        <taxon>eudicotyledons</taxon>
        <taxon>Gunneridae</taxon>
        <taxon>Pentapetalae</taxon>
        <taxon>asterids</taxon>
        <taxon>lamiids</taxon>
        <taxon>Gentianales</taxon>
        <taxon>Rubiaceae</taxon>
        <taxon>Ixoroideae</taxon>
        <taxon>Gardenieae complex</taxon>
        <taxon>Bertiereae - Coffeeae clade</taxon>
        <taxon>Coffeeae</taxon>
        <taxon>Coffea</taxon>
    </lineage>
</organism>
<dbReference type="PhylomeDB" id="A0A068U4H2"/>
<dbReference type="Gramene" id="CDP03465">
    <property type="protein sequence ID" value="CDP03465"/>
    <property type="gene ID" value="GSCOC_T00015234001"/>
</dbReference>
<gene>
    <name evidence="3" type="ORF">GSCOC_T00015234001</name>
</gene>
<name>A0A068U4H2_COFCA</name>
<dbReference type="OMA" id="LPNCETC"/>
<sequence>MKNTISSPSFQELNHRGDEDEKLLTLSLFTNPISTAFQPICYSRASPSPSLHIYDNVPMNLQTASHQEGTISTHPQRKRKPPTQTPPPGKSENIPPPYPWATTRRATVHTLDYLLSNGLNRIRGEVQCKRCDEKYEMEFDLQNKFAEIATFIVKNKDSLHDRAPNVWMNPCLPNCKFCDQSNSAKPILTKKRSINWLFLLLGQMLGCCKLGELKYFCKHTKNHRTGAKDRVLYLTYLELCKQLDPQGPFGR</sequence>
<dbReference type="PANTHER" id="PTHR34272">
    <property type="entry name" value="EXPRESSED PROTEIN"/>
    <property type="match status" value="1"/>
</dbReference>
<dbReference type="InterPro" id="IPR055513">
    <property type="entry name" value="DUF7086"/>
</dbReference>
<dbReference type="Proteomes" id="UP000295252">
    <property type="component" value="Chromosome V"/>
</dbReference>
<feature type="compositionally biased region" description="Pro residues" evidence="1">
    <location>
        <begin position="83"/>
        <end position="99"/>
    </location>
</feature>
<dbReference type="OrthoDB" id="1900495at2759"/>
<dbReference type="PANTHER" id="PTHR34272:SF1">
    <property type="entry name" value="EXPRESSED PROTEIN"/>
    <property type="match status" value="1"/>
</dbReference>
<evidence type="ECO:0000313" key="4">
    <source>
        <dbReference type="Proteomes" id="UP000295252"/>
    </source>
</evidence>
<feature type="region of interest" description="Disordered" evidence="1">
    <location>
        <begin position="66"/>
        <end position="99"/>
    </location>
</feature>
<dbReference type="EMBL" id="HG739094">
    <property type="protein sequence ID" value="CDP03465.1"/>
    <property type="molecule type" value="Genomic_DNA"/>
</dbReference>
<evidence type="ECO:0000256" key="1">
    <source>
        <dbReference type="SAM" id="MobiDB-lite"/>
    </source>
</evidence>